<dbReference type="GO" id="GO:0005634">
    <property type="term" value="C:nucleus"/>
    <property type="evidence" value="ECO:0007669"/>
    <property type="project" value="UniProtKB-SubCell"/>
</dbReference>
<feature type="region of interest" description="Disordered" evidence="11">
    <location>
        <begin position="370"/>
        <end position="408"/>
    </location>
</feature>
<feature type="domain" description="C2H2-type" evidence="13">
    <location>
        <begin position="571"/>
        <end position="598"/>
    </location>
</feature>
<dbReference type="FunFam" id="3.30.160.60:FF:000119">
    <property type="entry name" value="Zinc finger and BTB domain containing 37"/>
    <property type="match status" value="1"/>
</dbReference>
<dbReference type="Gene3D" id="3.30.160.60">
    <property type="entry name" value="Classic Zinc Finger"/>
    <property type="match status" value="3"/>
</dbReference>
<dbReference type="InterPro" id="IPR011333">
    <property type="entry name" value="SKP1/BTB/POZ_sf"/>
</dbReference>
<proteinExistence type="predicted"/>
<dbReference type="GO" id="GO:0008270">
    <property type="term" value="F:zinc ion binding"/>
    <property type="evidence" value="ECO:0007669"/>
    <property type="project" value="UniProtKB-KW"/>
</dbReference>
<dbReference type="CDD" id="cd18227">
    <property type="entry name" value="BTB_POZ_ZBTB43"/>
    <property type="match status" value="1"/>
</dbReference>
<sequence length="699" mass="78123">MEPGTNSFRVEFPDFSSTILQKLNQQRQQGQLCDVSIVVQGHIFRAHKAVLAASSPYFCDQVLLKNSRRIVLPDVMNPRVFENILLSSYTGRLVMPAPEIVSYLTAASFLQMWHVVDKCTEVLEGNPTVLCQKLNHGSDHQSPSSSSYNGLVESFELGSGGHTDFPKTQELRDGENEEESTKDELSSQLTEHEYLPSNSSTEHDRLSTEMTSQDGEEGASDSAEFHYTRPMYSKPSIMAHKRWIHVKPERLDQACEGMDVHAAYDEHQVTESINTMQTEHTVQPSGVEEDFHIGEKKVEAEFDEQADESNYDEQVDFYGSSMEEFSGESVGDVDSVTVGAEENPESRNGVKDGGFFANPVEISPPYCSQVRQPTAGSDLRMETTPSKILRSRLQEEGHSDRGSSGSVSEYEIQIEGDHEQGDLLVRESQITEVKVKMEKSDRPSCSDSSSLGDDGYHTEMVDGEQVVTVNVGSYGSVLQHAYSYSQAASQPTSVSEAFGSLSNSSPSRSMLSCFRGGRARQKRALSVHLHSDLQGLVQASDSEAVMSNPGYENSPRERSARGPWYPYNERLICIYCGKSFNQKGSLDRHMRLHMGITPFVCKFCGKKYTRKDQLEYHIRGHTDDKPFRCEICGKCFPFQGTLNQHLRKNHPGVAEVRSRLESPERTDVYVEQKLENDASASEMTLDSRMEIHTVSDAPD</sequence>
<dbReference type="GO" id="GO:0000981">
    <property type="term" value="F:DNA-binding transcription factor activity, RNA polymerase II-specific"/>
    <property type="evidence" value="ECO:0007669"/>
    <property type="project" value="TreeGrafter"/>
</dbReference>
<dbReference type="Pfam" id="PF13894">
    <property type="entry name" value="zf-C2H2_4"/>
    <property type="match status" value="1"/>
</dbReference>
<keyword evidence="7" id="KW-0238">DNA-binding</keyword>
<keyword evidence="2" id="KW-0479">Metal-binding</keyword>
<evidence type="ECO:0000256" key="1">
    <source>
        <dbReference type="ARBA" id="ARBA00004123"/>
    </source>
</evidence>
<dbReference type="GO" id="GO:0000978">
    <property type="term" value="F:RNA polymerase II cis-regulatory region sequence-specific DNA binding"/>
    <property type="evidence" value="ECO:0007669"/>
    <property type="project" value="TreeGrafter"/>
</dbReference>
<dbReference type="AlphaFoldDB" id="L9KLP0"/>
<dbReference type="InterPro" id="IPR050457">
    <property type="entry name" value="ZnFinger_BTB_dom_contain"/>
</dbReference>
<keyword evidence="4 10" id="KW-0863">Zinc-finger</keyword>
<evidence type="ECO:0000256" key="5">
    <source>
        <dbReference type="ARBA" id="ARBA00022833"/>
    </source>
</evidence>
<keyword evidence="15" id="KW-1185">Reference proteome</keyword>
<evidence type="ECO:0000256" key="3">
    <source>
        <dbReference type="ARBA" id="ARBA00022737"/>
    </source>
</evidence>
<reference evidence="15" key="1">
    <citation type="submission" date="2012-07" db="EMBL/GenBank/DDBJ databases">
        <title>Genome of the Chinese tree shrew, a rising model animal genetically related to primates.</title>
        <authorList>
            <person name="Zhang G."/>
            <person name="Fan Y."/>
            <person name="Yao Y."/>
            <person name="Huang Z."/>
        </authorList>
    </citation>
    <scope>NUCLEOTIDE SEQUENCE [LARGE SCALE GENOMIC DNA]</scope>
</reference>
<feature type="region of interest" description="Disordered" evidence="11">
    <location>
        <begin position="435"/>
        <end position="457"/>
    </location>
</feature>
<dbReference type="EMBL" id="KB320843">
    <property type="protein sequence ID" value="ELW62027.1"/>
    <property type="molecule type" value="Genomic_DNA"/>
</dbReference>
<name>L9KLP0_TUPCH</name>
<dbReference type="InParanoid" id="L9KLP0"/>
<evidence type="ECO:0000256" key="6">
    <source>
        <dbReference type="ARBA" id="ARBA00023015"/>
    </source>
</evidence>
<evidence type="ECO:0000313" key="14">
    <source>
        <dbReference type="EMBL" id="ELW62027.1"/>
    </source>
</evidence>
<keyword evidence="9" id="KW-0539">Nucleus</keyword>
<dbReference type="FunFam" id="3.30.160.60:FF:000422">
    <property type="entry name" value="Zinc finger and BTB domain containing 37"/>
    <property type="match status" value="1"/>
</dbReference>
<dbReference type="SUPFAM" id="SSF54695">
    <property type="entry name" value="POZ domain"/>
    <property type="match status" value="1"/>
</dbReference>
<dbReference type="InterPro" id="IPR000210">
    <property type="entry name" value="BTB/POZ_dom"/>
</dbReference>
<dbReference type="FunFam" id="3.30.160.60:FF:000364">
    <property type="entry name" value="Zinc finger and BTB domain-containing protein 34"/>
    <property type="match status" value="1"/>
</dbReference>
<comment type="subcellular location">
    <subcellularLocation>
        <location evidence="1">Nucleus</location>
    </subcellularLocation>
</comment>
<dbReference type="Pfam" id="PF00096">
    <property type="entry name" value="zf-C2H2"/>
    <property type="match status" value="2"/>
</dbReference>
<keyword evidence="5" id="KW-0862">Zinc</keyword>
<dbReference type="SMART" id="SM00355">
    <property type="entry name" value="ZnF_C2H2"/>
    <property type="match status" value="3"/>
</dbReference>
<dbReference type="SMART" id="SM00225">
    <property type="entry name" value="BTB"/>
    <property type="match status" value="1"/>
</dbReference>
<reference evidence="15" key="2">
    <citation type="journal article" date="2013" name="Nat. Commun.">
        <title>Genome of the Chinese tree shrew.</title>
        <authorList>
            <person name="Fan Y."/>
            <person name="Huang Z.Y."/>
            <person name="Cao C.C."/>
            <person name="Chen C.S."/>
            <person name="Chen Y.X."/>
            <person name="Fan D.D."/>
            <person name="He J."/>
            <person name="Hou H.L."/>
            <person name="Hu L."/>
            <person name="Hu X.T."/>
            <person name="Jiang X.T."/>
            <person name="Lai R."/>
            <person name="Lang Y.S."/>
            <person name="Liang B."/>
            <person name="Liao S.G."/>
            <person name="Mu D."/>
            <person name="Ma Y.Y."/>
            <person name="Niu Y.Y."/>
            <person name="Sun X.Q."/>
            <person name="Xia J.Q."/>
            <person name="Xiao J."/>
            <person name="Xiong Z.Q."/>
            <person name="Xu L."/>
            <person name="Yang L."/>
            <person name="Zhang Y."/>
            <person name="Zhao W."/>
            <person name="Zhao X.D."/>
            <person name="Zheng Y.T."/>
            <person name="Zhou J.M."/>
            <person name="Zhu Y.B."/>
            <person name="Zhang G.J."/>
            <person name="Wang J."/>
            <person name="Yao Y.G."/>
        </authorList>
    </citation>
    <scope>NUCLEOTIDE SEQUENCE [LARGE SCALE GENOMIC DNA]</scope>
</reference>
<accession>L9KLP0</accession>
<evidence type="ECO:0000313" key="15">
    <source>
        <dbReference type="Proteomes" id="UP000011518"/>
    </source>
</evidence>
<gene>
    <name evidence="14" type="ORF">TREES_T100004259</name>
</gene>
<organism evidence="14 15">
    <name type="scientific">Tupaia chinensis</name>
    <name type="common">Chinese tree shrew</name>
    <name type="synonym">Tupaia belangeri chinensis</name>
    <dbReference type="NCBI Taxonomy" id="246437"/>
    <lineage>
        <taxon>Eukaryota</taxon>
        <taxon>Metazoa</taxon>
        <taxon>Chordata</taxon>
        <taxon>Craniata</taxon>
        <taxon>Vertebrata</taxon>
        <taxon>Euteleostomi</taxon>
        <taxon>Mammalia</taxon>
        <taxon>Eutheria</taxon>
        <taxon>Euarchontoglires</taxon>
        <taxon>Scandentia</taxon>
        <taxon>Tupaiidae</taxon>
        <taxon>Tupaia</taxon>
    </lineage>
</organism>
<feature type="compositionally biased region" description="Basic and acidic residues" evidence="11">
    <location>
        <begin position="164"/>
        <end position="174"/>
    </location>
</feature>
<keyword evidence="6" id="KW-0805">Transcription regulation</keyword>
<evidence type="ECO:0000256" key="2">
    <source>
        <dbReference type="ARBA" id="ARBA00022723"/>
    </source>
</evidence>
<keyword evidence="8" id="KW-0804">Transcription</keyword>
<feature type="domain" description="BTB" evidence="12">
    <location>
        <begin position="33"/>
        <end position="97"/>
    </location>
</feature>
<evidence type="ECO:0000256" key="7">
    <source>
        <dbReference type="ARBA" id="ARBA00023125"/>
    </source>
</evidence>
<feature type="compositionally biased region" description="Basic and acidic residues" evidence="11">
    <location>
        <begin position="392"/>
        <end position="401"/>
    </location>
</feature>
<dbReference type="FunFam" id="3.30.710.10:FF:000009">
    <property type="entry name" value="Zinc finger and BTB domain-containing 37"/>
    <property type="match status" value="1"/>
</dbReference>
<evidence type="ECO:0000256" key="11">
    <source>
        <dbReference type="SAM" id="MobiDB-lite"/>
    </source>
</evidence>
<dbReference type="Proteomes" id="UP000011518">
    <property type="component" value="Unassembled WGS sequence"/>
</dbReference>
<feature type="compositionally biased region" description="Basic and acidic residues" evidence="11">
    <location>
        <begin position="182"/>
        <end position="194"/>
    </location>
</feature>
<feature type="region of interest" description="Disordered" evidence="11">
    <location>
        <begin position="159"/>
        <end position="226"/>
    </location>
</feature>
<dbReference type="InterPro" id="IPR036236">
    <property type="entry name" value="Znf_C2H2_sf"/>
</dbReference>
<protein>
    <submittedName>
        <fullName evidence="14">Zinc finger and BTB domain-containing protein 34</fullName>
    </submittedName>
</protein>
<evidence type="ECO:0000259" key="12">
    <source>
        <dbReference type="PROSITE" id="PS50097"/>
    </source>
</evidence>
<dbReference type="PROSITE" id="PS00028">
    <property type="entry name" value="ZINC_FINGER_C2H2_1"/>
    <property type="match status" value="3"/>
</dbReference>
<dbReference type="InterPro" id="IPR013087">
    <property type="entry name" value="Znf_C2H2_type"/>
</dbReference>
<dbReference type="Gene3D" id="3.30.710.10">
    <property type="entry name" value="Potassium Channel Kv1.1, Chain A"/>
    <property type="match status" value="1"/>
</dbReference>
<evidence type="ECO:0000256" key="8">
    <source>
        <dbReference type="ARBA" id="ARBA00023163"/>
    </source>
</evidence>
<dbReference type="FunCoup" id="L9KLP0">
    <property type="interactions" value="420"/>
</dbReference>
<keyword evidence="3" id="KW-0677">Repeat</keyword>
<dbReference type="Pfam" id="PF00651">
    <property type="entry name" value="BTB"/>
    <property type="match status" value="1"/>
</dbReference>
<feature type="domain" description="C2H2-type" evidence="13">
    <location>
        <begin position="627"/>
        <end position="655"/>
    </location>
</feature>
<feature type="compositionally biased region" description="Basic and acidic residues" evidence="11">
    <location>
        <begin position="435"/>
        <end position="444"/>
    </location>
</feature>
<feature type="region of interest" description="Disordered" evidence="11">
    <location>
        <begin position="134"/>
        <end position="153"/>
    </location>
</feature>
<evidence type="ECO:0000256" key="4">
    <source>
        <dbReference type="ARBA" id="ARBA00022771"/>
    </source>
</evidence>
<dbReference type="PANTHER" id="PTHR46105:SF15">
    <property type="entry name" value="ZINC FINGER AND BTB DOMAIN-CONTAINING PROTEIN 43"/>
    <property type="match status" value="1"/>
</dbReference>
<dbReference type="PROSITE" id="PS50097">
    <property type="entry name" value="BTB"/>
    <property type="match status" value="1"/>
</dbReference>
<evidence type="ECO:0000256" key="10">
    <source>
        <dbReference type="PROSITE-ProRule" id="PRU00042"/>
    </source>
</evidence>
<feature type="domain" description="C2H2-type" evidence="13">
    <location>
        <begin position="599"/>
        <end position="626"/>
    </location>
</feature>
<dbReference type="PROSITE" id="PS50157">
    <property type="entry name" value="ZINC_FINGER_C2H2_2"/>
    <property type="match status" value="3"/>
</dbReference>
<dbReference type="SUPFAM" id="SSF57667">
    <property type="entry name" value="beta-beta-alpha zinc fingers"/>
    <property type="match status" value="2"/>
</dbReference>
<evidence type="ECO:0000256" key="9">
    <source>
        <dbReference type="ARBA" id="ARBA00023242"/>
    </source>
</evidence>
<dbReference type="PANTHER" id="PTHR46105">
    <property type="entry name" value="AGAP004733-PA"/>
    <property type="match status" value="1"/>
</dbReference>
<dbReference type="eggNOG" id="KOG1721">
    <property type="taxonomic scope" value="Eukaryota"/>
</dbReference>
<evidence type="ECO:0000259" key="13">
    <source>
        <dbReference type="PROSITE" id="PS50157"/>
    </source>
</evidence>